<dbReference type="PANTHER" id="PTHR34415:SF1">
    <property type="entry name" value="INTEGRASE CATALYTIC DOMAIN-CONTAINING PROTEIN"/>
    <property type="match status" value="1"/>
</dbReference>
<reference evidence="1 2" key="1">
    <citation type="submission" date="2019-07" db="EMBL/GenBank/DDBJ databases">
        <title>Draft genome assembly of a fouling barnacle, Amphibalanus amphitrite (Darwin, 1854): The first reference genome for Thecostraca.</title>
        <authorList>
            <person name="Kim W."/>
        </authorList>
    </citation>
    <scope>NUCLEOTIDE SEQUENCE [LARGE SCALE GENOMIC DNA]</scope>
    <source>
        <strain evidence="1">SNU_AA5</strain>
        <tissue evidence="1">Soma without cirri and trophi</tissue>
    </source>
</reference>
<dbReference type="OrthoDB" id="6781302at2759"/>
<dbReference type="EMBL" id="VIIS01000735">
    <property type="protein sequence ID" value="KAF0305664.1"/>
    <property type="molecule type" value="Genomic_DNA"/>
</dbReference>
<comment type="caution">
    <text evidence="1">The sequence shown here is derived from an EMBL/GenBank/DDBJ whole genome shotgun (WGS) entry which is preliminary data.</text>
</comment>
<accession>A0A6A4WPJ7</accession>
<name>A0A6A4WPJ7_AMPAM</name>
<gene>
    <name evidence="1" type="ORF">FJT64_022748</name>
</gene>
<protein>
    <submittedName>
        <fullName evidence="1">Uncharacterized protein</fullName>
    </submittedName>
</protein>
<dbReference type="AlphaFoldDB" id="A0A6A4WPJ7"/>
<proteinExistence type="predicted"/>
<evidence type="ECO:0000313" key="2">
    <source>
        <dbReference type="Proteomes" id="UP000440578"/>
    </source>
</evidence>
<evidence type="ECO:0000313" key="1">
    <source>
        <dbReference type="EMBL" id="KAF0305664.1"/>
    </source>
</evidence>
<sequence>MMVNVLPILPVKEAIFTQRLPVYNETFSLLMPQEKTRKENRKLMQRLMSTCVIWHEGEAGRSAEDVAGAYLVFLNEVCRDVTRVVIWADNCAGQNKSWALMTALLKAIHSPRTKTKTITMKYFEPGHTSMSADATHQVLSKNLSRRGIVEDWRDYVDTMEERIL</sequence>
<dbReference type="PANTHER" id="PTHR34415">
    <property type="entry name" value="INTEGRASE CATALYTIC DOMAIN-CONTAINING PROTEIN"/>
    <property type="match status" value="1"/>
</dbReference>
<dbReference type="Proteomes" id="UP000440578">
    <property type="component" value="Unassembled WGS sequence"/>
</dbReference>
<keyword evidence="2" id="KW-1185">Reference proteome</keyword>
<organism evidence="1 2">
    <name type="scientific">Amphibalanus amphitrite</name>
    <name type="common">Striped barnacle</name>
    <name type="synonym">Balanus amphitrite</name>
    <dbReference type="NCBI Taxonomy" id="1232801"/>
    <lineage>
        <taxon>Eukaryota</taxon>
        <taxon>Metazoa</taxon>
        <taxon>Ecdysozoa</taxon>
        <taxon>Arthropoda</taxon>
        <taxon>Crustacea</taxon>
        <taxon>Multicrustacea</taxon>
        <taxon>Cirripedia</taxon>
        <taxon>Thoracica</taxon>
        <taxon>Thoracicalcarea</taxon>
        <taxon>Balanomorpha</taxon>
        <taxon>Balanoidea</taxon>
        <taxon>Balanidae</taxon>
        <taxon>Amphibalaninae</taxon>
        <taxon>Amphibalanus</taxon>
    </lineage>
</organism>